<proteinExistence type="predicted"/>
<sequence>MKYMMTLHIIVIDSQLVAKQVPENTVLEAALIYAAFMIQYYIIGQYTVDNPYLPANSAMLSPNDLVIVYGEALLKPLLTVAKATRSTVA</sequence>
<evidence type="ECO:0000313" key="1">
    <source>
        <dbReference type="EMBL" id="KAJ7008694.1"/>
    </source>
</evidence>
<reference evidence="1" key="1">
    <citation type="journal article" date="2023" name="Mol. Ecol. Resour.">
        <title>Chromosome-level genome assembly of a triploid poplar Populus alba 'Berolinensis'.</title>
        <authorList>
            <person name="Chen S."/>
            <person name="Yu Y."/>
            <person name="Wang X."/>
            <person name="Wang S."/>
            <person name="Zhang T."/>
            <person name="Zhou Y."/>
            <person name="He R."/>
            <person name="Meng N."/>
            <person name="Wang Y."/>
            <person name="Liu W."/>
            <person name="Liu Z."/>
            <person name="Liu J."/>
            <person name="Guo Q."/>
            <person name="Huang H."/>
            <person name="Sederoff R.R."/>
            <person name="Wang G."/>
            <person name="Qu G."/>
            <person name="Chen S."/>
        </authorList>
    </citation>
    <scope>NUCLEOTIDE SEQUENCE</scope>
    <source>
        <strain evidence="1">SC-2020</strain>
    </source>
</reference>
<name>A0AAD6WFN0_9ROSI</name>
<evidence type="ECO:0000313" key="2">
    <source>
        <dbReference type="Proteomes" id="UP001164929"/>
    </source>
</evidence>
<dbReference type="EMBL" id="JAQIZT010000002">
    <property type="protein sequence ID" value="KAJ7008694.1"/>
    <property type="molecule type" value="Genomic_DNA"/>
</dbReference>
<dbReference type="AlphaFoldDB" id="A0AAD6WFN0"/>
<dbReference type="Proteomes" id="UP001164929">
    <property type="component" value="Chromosome 2"/>
</dbReference>
<keyword evidence="2" id="KW-1185">Reference proteome</keyword>
<organism evidence="1 2">
    <name type="scientific">Populus alba x Populus x berolinensis</name>
    <dbReference type="NCBI Taxonomy" id="444605"/>
    <lineage>
        <taxon>Eukaryota</taxon>
        <taxon>Viridiplantae</taxon>
        <taxon>Streptophyta</taxon>
        <taxon>Embryophyta</taxon>
        <taxon>Tracheophyta</taxon>
        <taxon>Spermatophyta</taxon>
        <taxon>Magnoliopsida</taxon>
        <taxon>eudicotyledons</taxon>
        <taxon>Gunneridae</taxon>
        <taxon>Pentapetalae</taxon>
        <taxon>rosids</taxon>
        <taxon>fabids</taxon>
        <taxon>Malpighiales</taxon>
        <taxon>Salicaceae</taxon>
        <taxon>Saliceae</taxon>
        <taxon>Populus</taxon>
    </lineage>
</organism>
<comment type="caution">
    <text evidence="1">The sequence shown here is derived from an EMBL/GenBank/DDBJ whole genome shotgun (WGS) entry which is preliminary data.</text>
</comment>
<accession>A0AAD6WFN0</accession>
<protein>
    <submittedName>
        <fullName evidence="1">Uncharacterized protein</fullName>
    </submittedName>
</protein>
<gene>
    <name evidence="1" type="ORF">NC653_007376</name>
</gene>